<dbReference type="AlphaFoldDB" id="A0A2P6TUZ7"/>
<evidence type="ECO:0000256" key="1">
    <source>
        <dbReference type="SAM" id="SignalP"/>
    </source>
</evidence>
<sequence length="248" mass="25428">MLKLLVVALVALSCARAAPAPALTSEQADALAGTWVLESGDRLYGLDYDKLLLDAAANDTIDPKALLEQALDAQPGPKIKLVIPAVDEQSGAFVAYRMPLKEDPHIPPLLRIVGIASADGTGPDATIVWKGVESDEAGSDEAIVKGDTMQFLHLDPQDVFNGSEVVNPAGLMTRVLKKDSKADVEAELKAIAALLPLAPLADSGGNVAESSSAPQGTAVAPSSAGTASAPRWVLALLAGAALALAQLA</sequence>
<gene>
    <name evidence="2" type="ORF">C2E21_3570</name>
</gene>
<organism evidence="2 3">
    <name type="scientific">Chlorella sorokiniana</name>
    <name type="common">Freshwater green alga</name>
    <dbReference type="NCBI Taxonomy" id="3076"/>
    <lineage>
        <taxon>Eukaryota</taxon>
        <taxon>Viridiplantae</taxon>
        <taxon>Chlorophyta</taxon>
        <taxon>core chlorophytes</taxon>
        <taxon>Trebouxiophyceae</taxon>
        <taxon>Chlorellales</taxon>
        <taxon>Chlorellaceae</taxon>
        <taxon>Chlorella clade</taxon>
        <taxon>Chlorella</taxon>
    </lineage>
</organism>
<comment type="caution">
    <text evidence="2">The sequence shown here is derived from an EMBL/GenBank/DDBJ whole genome shotgun (WGS) entry which is preliminary data.</text>
</comment>
<keyword evidence="3" id="KW-1185">Reference proteome</keyword>
<protein>
    <submittedName>
        <fullName evidence="2">Peptidase M23</fullName>
    </submittedName>
</protein>
<dbReference type="OrthoDB" id="10417215at2759"/>
<feature type="chain" id="PRO_5015105527" evidence="1">
    <location>
        <begin position="18"/>
        <end position="248"/>
    </location>
</feature>
<name>A0A2P6TUZ7_CHLSO</name>
<dbReference type="EMBL" id="LHPG02000006">
    <property type="protein sequence ID" value="PRW57892.1"/>
    <property type="molecule type" value="Genomic_DNA"/>
</dbReference>
<evidence type="ECO:0000313" key="2">
    <source>
        <dbReference type="EMBL" id="PRW57892.1"/>
    </source>
</evidence>
<reference evidence="2 3" key="1">
    <citation type="journal article" date="2018" name="Plant J.">
        <title>Genome sequences of Chlorella sorokiniana UTEX 1602 and Micractinium conductrix SAG 241.80: implications to maltose excretion by a green alga.</title>
        <authorList>
            <person name="Arriola M.B."/>
            <person name="Velmurugan N."/>
            <person name="Zhang Y."/>
            <person name="Plunkett M.H."/>
            <person name="Hondzo H."/>
            <person name="Barney B.M."/>
        </authorList>
    </citation>
    <scope>NUCLEOTIDE SEQUENCE [LARGE SCALE GENOMIC DNA]</scope>
    <source>
        <strain evidence="3">UTEX 1602</strain>
    </source>
</reference>
<keyword evidence="1" id="KW-0732">Signal</keyword>
<accession>A0A2P6TUZ7</accession>
<feature type="signal peptide" evidence="1">
    <location>
        <begin position="1"/>
        <end position="17"/>
    </location>
</feature>
<proteinExistence type="predicted"/>
<dbReference type="Proteomes" id="UP000239899">
    <property type="component" value="Unassembled WGS sequence"/>
</dbReference>
<evidence type="ECO:0000313" key="3">
    <source>
        <dbReference type="Proteomes" id="UP000239899"/>
    </source>
</evidence>